<accession>A0A226QT75</accession>
<name>A0A226QT75_9BACL</name>
<reference evidence="1 2" key="1">
    <citation type="submission" date="2017-04" db="EMBL/GenBank/DDBJ databases">
        <title>The genome sequence of Parageobacillus galactosidasius DSM 18751.</title>
        <authorList>
            <person name="Ramaloko W.T."/>
            <person name="Koen N."/>
            <person name="Polliack S."/>
            <person name="Aliyu H."/>
            <person name="Lebre P."/>
            <person name="Mohr T."/>
            <person name="Oswald F."/>
            <person name="Zwick M."/>
            <person name="Neumann A."/>
            <person name="Syldatk C."/>
            <person name="Cowan D."/>
            <person name="De Maayer P."/>
        </authorList>
    </citation>
    <scope>NUCLEOTIDE SEQUENCE [LARGE SCALE GENOMIC DNA]</scope>
    <source>
        <strain evidence="1 2">DSM 18751</strain>
    </source>
</reference>
<keyword evidence="2" id="KW-1185">Reference proteome</keyword>
<dbReference type="AlphaFoldDB" id="A0A226QT75"/>
<dbReference type="EMBL" id="NDYL01000001">
    <property type="protein sequence ID" value="OXB94800.1"/>
    <property type="molecule type" value="Genomic_DNA"/>
</dbReference>
<dbReference type="RefSeq" id="WP_089097253.1">
    <property type="nucleotide sequence ID" value="NZ_NDYL01000001.1"/>
</dbReference>
<sequence>MLSASFLKEFWDEKVAWKENGDITEDDEIVVRCKGIHYVIAPKDSVIAGFGGRKFVFQFTDGPHKGKTITSSNVWCQGRIPDEYRGILSDNAVMIQPEW</sequence>
<evidence type="ECO:0000313" key="2">
    <source>
        <dbReference type="Proteomes" id="UP000198394"/>
    </source>
</evidence>
<organism evidence="1 2">
    <name type="scientific">Parageobacillus galactosidasius</name>
    <dbReference type="NCBI Taxonomy" id="883812"/>
    <lineage>
        <taxon>Bacteria</taxon>
        <taxon>Bacillati</taxon>
        <taxon>Bacillota</taxon>
        <taxon>Bacilli</taxon>
        <taxon>Bacillales</taxon>
        <taxon>Anoxybacillaceae</taxon>
        <taxon>Parageobacillus</taxon>
    </lineage>
</organism>
<dbReference type="Proteomes" id="UP000198394">
    <property type="component" value="Unassembled WGS sequence"/>
</dbReference>
<protein>
    <submittedName>
        <fullName evidence="1">Uncharacterized protein</fullName>
    </submittedName>
</protein>
<gene>
    <name evidence="1" type="ORF">B9L23_08030</name>
</gene>
<comment type="caution">
    <text evidence="1">The sequence shown here is derived from an EMBL/GenBank/DDBJ whole genome shotgun (WGS) entry which is preliminary data.</text>
</comment>
<evidence type="ECO:0000313" key="1">
    <source>
        <dbReference type="EMBL" id="OXB94800.1"/>
    </source>
</evidence>
<proteinExistence type="predicted"/>